<dbReference type="SMART" id="SM00387">
    <property type="entry name" value="HATPase_c"/>
    <property type="match status" value="1"/>
</dbReference>
<evidence type="ECO:0000256" key="6">
    <source>
        <dbReference type="ARBA" id="ARBA00022679"/>
    </source>
</evidence>
<dbReference type="InterPro" id="IPR004358">
    <property type="entry name" value="Sig_transdc_His_kin-like_C"/>
</dbReference>
<evidence type="ECO:0000256" key="3">
    <source>
        <dbReference type="ARBA" id="ARBA00012438"/>
    </source>
</evidence>
<feature type="transmembrane region" description="Helical" evidence="14">
    <location>
        <begin position="44"/>
        <end position="63"/>
    </location>
</feature>
<evidence type="ECO:0000313" key="17">
    <source>
        <dbReference type="Proteomes" id="UP000027822"/>
    </source>
</evidence>
<keyword evidence="4" id="KW-1003">Cell membrane</keyword>
<protein>
    <recommendedName>
        <fullName evidence="3">histidine kinase</fullName>
        <ecNumber evidence="3">2.7.13.3</ecNumber>
    </recommendedName>
</protein>
<dbReference type="SMART" id="SM00388">
    <property type="entry name" value="HisKA"/>
    <property type="match status" value="1"/>
</dbReference>
<accession>A0A073JU60</accession>
<dbReference type="SUPFAM" id="SSF55874">
    <property type="entry name" value="ATPase domain of HSP90 chaperone/DNA topoisomerase II/histidine kinase"/>
    <property type="match status" value="1"/>
</dbReference>
<name>A0A073JU60_9BACI</name>
<keyword evidence="12" id="KW-0902">Two-component regulatory system</keyword>
<dbReference type="Gene3D" id="3.30.565.10">
    <property type="entry name" value="Histidine kinase-like ATPase, C-terminal domain"/>
    <property type="match status" value="1"/>
</dbReference>
<dbReference type="eggNOG" id="COG2205">
    <property type="taxonomic scope" value="Bacteria"/>
</dbReference>
<dbReference type="OrthoDB" id="9780487at2"/>
<dbReference type="AlphaFoldDB" id="A0A073JU60"/>
<keyword evidence="8" id="KW-0547">Nucleotide-binding</keyword>
<evidence type="ECO:0000259" key="15">
    <source>
        <dbReference type="PROSITE" id="PS50109"/>
    </source>
</evidence>
<dbReference type="STRING" id="574376.BAMA_11050"/>
<dbReference type="EC" id="2.7.13.3" evidence="3"/>
<dbReference type="GO" id="GO:0004721">
    <property type="term" value="F:phosphoprotein phosphatase activity"/>
    <property type="evidence" value="ECO:0007669"/>
    <property type="project" value="TreeGrafter"/>
</dbReference>
<keyword evidence="7 14" id="KW-0812">Transmembrane</keyword>
<dbReference type="GO" id="GO:0005524">
    <property type="term" value="F:ATP binding"/>
    <property type="evidence" value="ECO:0007669"/>
    <property type="project" value="UniProtKB-KW"/>
</dbReference>
<evidence type="ECO:0000256" key="11">
    <source>
        <dbReference type="ARBA" id="ARBA00022989"/>
    </source>
</evidence>
<evidence type="ECO:0000256" key="10">
    <source>
        <dbReference type="ARBA" id="ARBA00022840"/>
    </source>
</evidence>
<evidence type="ECO:0000256" key="13">
    <source>
        <dbReference type="ARBA" id="ARBA00023136"/>
    </source>
</evidence>
<evidence type="ECO:0000256" key="4">
    <source>
        <dbReference type="ARBA" id="ARBA00022475"/>
    </source>
</evidence>
<keyword evidence="11 14" id="KW-1133">Transmembrane helix</keyword>
<dbReference type="GO" id="GO:0016036">
    <property type="term" value="P:cellular response to phosphate starvation"/>
    <property type="evidence" value="ECO:0007669"/>
    <property type="project" value="TreeGrafter"/>
</dbReference>
<dbReference type="InterPro" id="IPR003594">
    <property type="entry name" value="HATPase_dom"/>
</dbReference>
<dbReference type="Gene3D" id="1.10.287.130">
    <property type="match status" value="1"/>
</dbReference>
<evidence type="ECO:0000256" key="7">
    <source>
        <dbReference type="ARBA" id="ARBA00022692"/>
    </source>
</evidence>
<evidence type="ECO:0000256" key="2">
    <source>
        <dbReference type="ARBA" id="ARBA00004651"/>
    </source>
</evidence>
<sequence length="360" mass="42436">MRYKTYLLDRLPLIFSYILSISLFGLVLQLDILLRKQSISWNTWLYGFVLGITILVVFLIYDYRKRASFLQRVEQYIADGDTLHDSLLVTDSSSYEQEVIVEAFSLLREQYMNEVHEQQAKEQQQVIFMNQWIHQMKTPVSVIELLLQNLGQTHRDARLTIESIREENNRILHGLDLALHMARIEQFEKDYKVEEMNVIDIVRDSINQHRKAFIQNSIYPKLVFEKEQYIISSDQKWLSIAINQVVMNALKYTKLTEKEKKEIHFSIEENEHFIFLHIRDNGIGIPKQDVKRVFEPFFTGVNGRKTREATGMGLYITKQICENLQHNLTAEGEEGEGATFTFQFAKDKGYHQLMRKMTKL</sequence>
<keyword evidence="17" id="KW-1185">Reference proteome</keyword>
<keyword evidence="6" id="KW-0808">Transferase</keyword>
<evidence type="ECO:0000256" key="1">
    <source>
        <dbReference type="ARBA" id="ARBA00000085"/>
    </source>
</evidence>
<evidence type="ECO:0000256" key="9">
    <source>
        <dbReference type="ARBA" id="ARBA00022777"/>
    </source>
</evidence>
<comment type="subcellular location">
    <subcellularLocation>
        <location evidence="2">Cell membrane</location>
        <topology evidence="2">Multi-pass membrane protein</topology>
    </subcellularLocation>
</comment>
<comment type="catalytic activity">
    <reaction evidence="1">
        <text>ATP + protein L-histidine = ADP + protein N-phospho-L-histidine.</text>
        <dbReference type="EC" id="2.7.13.3"/>
    </reaction>
</comment>
<evidence type="ECO:0000313" key="16">
    <source>
        <dbReference type="EMBL" id="KEK17762.1"/>
    </source>
</evidence>
<reference evidence="16 17" key="1">
    <citation type="submission" date="2014-06" db="EMBL/GenBank/DDBJ databases">
        <title>Draft genome sequence of Bacillus manliponensis JCM 15802 (MCCC 1A00708).</title>
        <authorList>
            <person name="Lai Q."/>
            <person name="Liu Y."/>
            <person name="Shao Z."/>
        </authorList>
    </citation>
    <scope>NUCLEOTIDE SEQUENCE [LARGE SCALE GENOMIC DNA]</scope>
    <source>
        <strain evidence="16 17">JCM 15802</strain>
    </source>
</reference>
<keyword evidence="13 14" id="KW-0472">Membrane</keyword>
<dbReference type="Pfam" id="PF02518">
    <property type="entry name" value="HATPase_c"/>
    <property type="match status" value="1"/>
</dbReference>
<evidence type="ECO:0000256" key="14">
    <source>
        <dbReference type="SAM" id="Phobius"/>
    </source>
</evidence>
<evidence type="ECO:0000256" key="12">
    <source>
        <dbReference type="ARBA" id="ARBA00023012"/>
    </source>
</evidence>
<keyword evidence="5" id="KW-0597">Phosphoprotein</keyword>
<dbReference type="FunFam" id="3.30.565.10:FF:000057">
    <property type="entry name" value="Sensor histidine kinase"/>
    <property type="match status" value="1"/>
</dbReference>
<dbReference type="RefSeq" id="WP_034642463.1">
    <property type="nucleotide sequence ID" value="NZ_CBCSJC010000005.1"/>
</dbReference>
<dbReference type="GO" id="GO:0005886">
    <property type="term" value="C:plasma membrane"/>
    <property type="evidence" value="ECO:0007669"/>
    <property type="project" value="UniProtKB-SubCell"/>
</dbReference>
<dbReference type="InterPro" id="IPR036890">
    <property type="entry name" value="HATPase_C_sf"/>
</dbReference>
<gene>
    <name evidence="16" type="ORF">BAMA_11050</name>
</gene>
<dbReference type="Proteomes" id="UP000027822">
    <property type="component" value="Unassembled WGS sequence"/>
</dbReference>
<dbReference type="PRINTS" id="PR00344">
    <property type="entry name" value="BCTRLSENSOR"/>
</dbReference>
<dbReference type="GO" id="GO:0000155">
    <property type="term" value="F:phosphorelay sensor kinase activity"/>
    <property type="evidence" value="ECO:0007669"/>
    <property type="project" value="InterPro"/>
</dbReference>
<dbReference type="InterPro" id="IPR050351">
    <property type="entry name" value="BphY/WalK/GraS-like"/>
</dbReference>
<feature type="domain" description="Histidine kinase" evidence="15">
    <location>
        <begin position="131"/>
        <end position="348"/>
    </location>
</feature>
<keyword evidence="10" id="KW-0067">ATP-binding</keyword>
<dbReference type="InterPro" id="IPR005467">
    <property type="entry name" value="His_kinase_dom"/>
</dbReference>
<organism evidence="16 17">
    <name type="scientific">Bacillus manliponensis</name>
    <dbReference type="NCBI Taxonomy" id="574376"/>
    <lineage>
        <taxon>Bacteria</taxon>
        <taxon>Bacillati</taxon>
        <taxon>Bacillota</taxon>
        <taxon>Bacilli</taxon>
        <taxon>Bacillales</taxon>
        <taxon>Bacillaceae</taxon>
        <taxon>Bacillus</taxon>
        <taxon>Bacillus cereus group</taxon>
    </lineage>
</organism>
<feature type="transmembrane region" description="Helical" evidence="14">
    <location>
        <begin position="12"/>
        <end position="32"/>
    </location>
</feature>
<evidence type="ECO:0000256" key="5">
    <source>
        <dbReference type="ARBA" id="ARBA00022553"/>
    </source>
</evidence>
<dbReference type="PANTHER" id="PTHR45453">
    <property type="entry name" value="PHOSPHATE REGULON SENSOR PROTEIN PHOR"/>
    <property type="match status" value="1"/>
</dbReference>
<evidence type="ECO:0000256" key="8">
    <source>
        <dbReference type="ARBA" id="ARBA00022741"/>
    </source>
</evidence>
<dbReference type="EMBL" id="JOTN01000022">
    <property type="protein sequence ID" value="KEK17762.1"/>
    <property type="molecule type" value="Genomic_DNA"/>
</dbReference>
<proteinExistence type="predicted"/>
<dbReference type="PANTHER" id="PTHR45453:SF2">
    <property type="entry name" value="HISTIDINE KINASE"/>
    <property type="match status" value="1"/>
</dbReference>
<dbReference type="CDD" id="cd00082">
    <property type="entry name" value="HisKA"/>
    <property type="match status" value="1"/>
</dbReference>
<comment type="caution">
    <text evidence="16">The sequence shown here is derived from an EMBL/GenBank/DDBJ whole genome shotgun (WGS) entry which is preliminary data.</text>
</comment>
<dbReference type="InterPro" id="IPR003661">
    <property type="entry name" value="HisK_dim/P_dom"/>
</dbReference>
<dbReference type="PROSITE" id="PS50109">
    <property type="entry name" value="HIS_KIN"/>
    <property type="match status" value="1"/>
</dbReference>
<keyword evidence="9" id="KW-0418">Kinase</keyword>